<feature type="region of interest" description="Disordered" evidence="5">
    <location>
        <begin position="1866"/>
        <end position="1886"/>
    </location>
</feature>
<dbReference type="InterPro" id="IPR014043">
    <property type="entry name" value="Acyl_transferase_dom"/>
</dbReference>
<dbReference type="Pfam" id="PF02801">
    <property type="entry name" value="Ketoacyl-synt_C"/>
    <property type="match status" value="1"/>
</dbReference>
<dbReference type="InterPro" id="IPR016036">
    <property type="entry name" value="Malonyl_transacylase_ACP-bd"/>
</dbReference>
<dbReference type="Pfam" id="PF00698">
    <property type="entry name" value="Acyl_transf_1"/>
    <property type="match status" value="2"/>
</dbReference>
<dbReference type="Pfam" id="PF00109">
    <property type="entry name" value="ketoacyl-synt"/>
    <property type="match status" value="1"/>
</dbReference>
<dbReference type="Pfam" id="PF22621">
    <property type="entry name" value="CurL-like_PKS_C"/>
    <property type="match status" value="1"/>
</dbReference>
<dbReference type="RefSeq" id="WP_267533292.1">
    <property type="nucleotide sequence ID" value="NZ_JAPNKA010000001.1"/>
</dbReference>
<reference evidence="9 10" key="1">
    <citation type="submission" date="2022-11" db="EMBL/GenBank/DDBJ databases">
        <title>Minimal conservation of predation-associated metabolite biosynthetic gene clusters underscores biosynthetic potential of Myxococcota including descriptions for ten novel species: Archangium lansinium sp. nov., Myxococcus landrumus sp. nov., Nannocystis bai.</title>
        <authorList>
            <person name="Ahearne A."/>
            <person name="Stevens C."/>
            <person name="Phillips K."/>
        </authorList>
    </citation>
    <scope>NUCLEOTIDE SEQUENCE [LARGE SCALE GENOMIC DNA]</scope>
    <source>
        <strain evidence="9 10">MIWBW</strain>
    </source>
</reference>
<dbReference type="Pfam" id="PF00550">
    <property type="entry name" value="PP-binding"/>
    <property type="match status" value="2"/>
</dbReference>
<feature type="region of interest" description="Disordered" evidence="5">
    <location>
        <begin position="971"/>
        <end position="992"/>
    </location>
</feature>
<evidence type="ECO:0000259" key="6">
    <source>
        <dbReference type="PROSITE" id="PS50075"/>
    </source>
</evidence>
<keyword evidence="2" id="KW-0597">Phosphoprotein</keyword>
<dbReference type="SMART" id="SM00823">
    <property type="entry name" value="PKS_PP"/>
    <property type="match status" value="2"/>
</dbReference>
<evidence type="ECO:0000256" key="5">
    <source>
        <dbReference type="SAM" id="MobiDB-lite"/>
    </source>
</evidence>
<feature type="domain" description="Carrier" evidence="6">
    <location>
        <begin position="16"/>
        <end position="90"/>
    </location>
</feature>
<sequence>MTNELTHPRPPALTEDDLRTLIASLLAERLRIEPRSIDVRERFNRYGLDSQGATGMLADLAQALGRPLSPVLVWKHPTPKALARHLAGGASDLEAFVPGRAERAERSPTQNEPIAIVGMACRFPGAPDLDSYWRLLESGVDAITEVPPDRWDTDVLYDPDPLAPGKVGTRWGGFIEGIDRFDPTFFGISPREAAEMDPQQRLMLELSWEALEDAGVPPRSLKDSRTGVFFGAMWQDYARLSGSSLARLTQHSATGQDLSIIPARVSYTLGLRGPSVAINTACSSALVAVHYARQSLLLGEATLALAGGVSLMSGPESMVAMAKLGALAPDGRSKSFDARANGYGRGEGGGVVVLKLLSRALSDGDRIDGLILGSAINNDGFSNGLTAPSPAAQELVLRDAYANAGVDPRDVQYVEAHGTGTVLGDPIEASALGAVLGAGRPADRPLLLGSVKTNIGHLETAAGIAGLIKTALALKNRTVPPNLHFEIPNPYIAFDALHLKIPTSKEPWPERDGRALSGVSSFGFGGTNCHVVLEGARLESASLVPLASMDGERLRQLAARVRDLCLDGSRPLSLPELCAAAAPHAGEGDQRIAVTARTRDDLAARLDGLLQDRPLPGAVAGIARGGRLGPVFVFGGQGSQWRRMGADLLREPAFRASLERCDRVMRPHLGGSLLDALLSGDATWLEDIAWVQPAIFAVQVGLAALWRSWGVEPAAVVGQSMGEIAAATVAGCLSLEDAARIICVWSRLQKRTAGRGTMALVELSLKEARRTLLGREDKVSVAGLMSPSSVVISGDPATIDELLSELARSGVYARRINVDVAAHCPQMDPLLPDLLSALEGIRPRCALVPFYSTVTGHCLEGSELDADYWCNNLRKPVLFAETIERLTGSGHDVFIDVNPHPVLVRAVEQCLAHAGSTRSPIVQPGLALPSMRREEPGRAVLLDSLGILYTRGQQVAWRQLYPAERPSGAAFPELWPSSEDGPTPGSSEQAAGTEVPAALPLLVSGKTEAALRAQAERLRAHLEAHPDLGLSDVACSLALTRTHFERRAVVVAKGRAALLEALGAIAQGSSAVNVVLGEAKAQGKLALLFTGQGSQHPGMGRALYDAFPIFRDALDNVCGHLDAQLERPLRPILFATEGSEDAALLHQTAFTQTALFALEVALFRLTESWGVKPDLLLGHSIGELVAAHVAGVLSLEDACTLVVARARLMQALPQGGTMVSLQASEAEVAPLLVGREAHVAIAALNGPLSTVVAGDEEAVIEVTRQVKALGRKTTPLRVSHAFHSPRMDEMLNAFRHVVEGLTFHPPRIPIISNITGKRASAEELGSPETWVLHVRHAVRFLEGVRTLEAEGVTTFLELGPHGVLCAMAHDCLSDEAQARALFLPALRNDRPEVETLTAALGGLHARGHELDWKAFFAPFGARRIELPTYAFQRERYWLDASKAGSADVASAGLVSAEHPLLGAAVPFADAAGLLFTGRLSLQSHPWLAGHGVFDTVLLPGTAFVELALVAAHRVGLDRIEELTLESPLVLPSKGAVHLQLSVGSPDEAFRRSVTLHARPENAPPNTPWTRHATGTLGSTTESASFDLRAWPPAGAAPLDLNGLYDRLADAGLAYGHDFQGLCAAWKQGNDLFAEVHLSEEAAQQADHFGLHPALLDAALHALALDSLLPDAGEVALPASWVGVSLRATGASCLRVRLSRRDGEGTVSLAIADALGEPVASVDALRTTPASKAQLRSALASRPEPLYQANQVTLPKASNPLLVRSRALTASHEEQNLDDPATVERLIRGIFRQVTLRDDAGIDSDRSLQSVGVDSLMYLQMLRRAEQTFGVTMSAQMALRSDASRQTLTLSTLTNLLLGIRQATLTRPSPDEVGDGAAASRKAEEEEPALSVERVERDVNITHVPGARVGSGTPLEAFMVTLSSGEIIDVLCAGTGAPLVLLPPIMASIPIWVFQIEELRRDFRVIVPNHPGYGRSTAPHGSLSPARIAGRIAAVLDGLGVHEAVHLVGWSLGGMVAQEFSLALPHRVRSLALVNTTSHLEEEDSVRNMEDMMRRLRADLRRTTPEEDPSTLARRTMALEASQRDAGYERSFDYLAEVLRFDAADRIAGIKAPTLVVQGGEDTLTVRRYGRHMEREIPRAQYHEFEHGGHYVPLHLPGAFNELLRSFLRRWSV</sequence>
<keyword evidence="3" id="KW-0808">Transferase</keyword>
<dbReference type="CDD" id="cd00833">
    <property type="entry name" value="PKS"/>
    <property type="match status" value="1"/>
</dbReference>
<dbReference type="Gene3D" id="3.30.70.3290">
    <property type="match status" value="2"/>
</dbReference>
<dbReference type="PROSITE" id="PS52019">
    <property type="entry name" value="PKS_MFAS_DH"/>
    <property type="match status" value="1"/>
</dbReference>
<name>A0ABT3ZY35_9BACT</name>
<feature type="domain" description="Ketosynthase family 3 (KS3)" evidence="7">
    <location>
        <begin position="111"/>
        <end position="535"/>
    </location>
</feature>
<dbReference type="InterPro" id="IPR032821">
    <property type="entry name" value="PKS_assoc"/>
</dbReference>
<dbReference type="InterPro" id="IPR001227">
    <property type="entry name" value="Ac_transferase_dom_sf"/>
</dbReference>
<feature type="region of interest" description="C-terminal hotdog fold" evidence="4">
    <location>
        <begin position="1595"/>
        <end position="1735"/>
    </location>
</feature>
<dbReference type="InterPro" id="IPR020807">
    <property type="entry name" value="PKS_DH"/>
</dbReference>
<dbReference type="Pfam" id="PF21089">
    <property type="entry name" value="PKS_DH_N"/>
    <property type="match status" value="1"/>
</dbReference>
<dbReference type="InterPro" id="IPR020841">
    <property type="entry name" value="PKS_Beta-ketoAc_synthase_dom"/>
</dbReference>
<dbReference type="InterPro" id="IPR014030">
    <property type="entry name" value="Ketoacyl_synth_N"/>
</dbReference>
<feature type="active site" description="Proton donor; for dehydratase activity" evidence="4">
    <location>
        <position position="1656"/>
    </location>
</feature>
<dbReference type="PANTHER" id="PTHR43775:SF37">
    <property type="entry name" value="SI:DKEY-61P9.11"/>
    <property type="match status" value="1"/>
</dbReference>
<evidence type="ECO:0000259" key="8">
    <source>
        <dbReference type="PROSITE" id="PS52019"/>
    </source>
</evidence>
<feature type="domain" description="Carrier" evidence="6">
    <location>
        <begin position="1777"/>
        <end position="1863"/>
    </location>
</feature>
<dbReference type="PROSITE" id="PS00606">
    <property type="entry name" value="KS3_1"/>
    <property type="match status" value="1"/>
</dbReference>
<protein>
    <submittedName>
        <fullName evidence="9">Alpha/beta fold hydrolase</fullName>
    </submittedName>
</protein>
<organism evidence="9 10">
    <name type="scientific">Archangium lansingense</name>
    <dbReference type="NCBI Taxonomy" id="2995310"/>
    <lineage>
        <taxon>Bacteria</taxon>
        <taxon>Pseudomonadati</taxon>
        <taxon>Myxococcota</taxon>
        <taxon>Myxococcia</taxon>
        <taxon>Myxococcales</taxon>
        <taxon>Cystobacterineae</taxon>
        <taxon>Archangiaceae</taxon>
        <taxon>Archangium</taxon>
    </lineage>
</organism>
<dbReference type="SUPFAM" id="SSF55048">
    <property type="entry name" value="Probable ACP-binding domain of malonyl-CoA ACP transacylase"/>
    <property type="match status" value="2"/>
</dbReference>
<dbReference type="SMART" id="SM00825">
    <property type="entry name" value="PKS_KS"/>
    <property type="match status" value="1"/>
</dbReference>
<dbReference type="EMBL" id="JAPNKA010000001">
    <property type="protein sequence ID" value="MCY1074320.1"/>
    <property type="molecule type" value="Genomic_DNA"/>
</dbReference>
<dbReference type="InterPro" id="IPR000073">
    <property type="entry name" value="AB_hydrolase_1"/>
</dbReference>
<dbReference type="Gene3D" id="3.40.366.10">
    <property type="entry name" value="Malonyl-Coenzyme A Acyl Carrier Protein, domain 2"/>
    <property type="match status" value="2"/>
</dbReference>
<feature type="region of interest" description="N-terminal hotdog fold" evidence="4">
    <location>
        <begin position="1458"/>
        <end position="1583"/>
    </location>
</feature>
<feature type="active site" description="Proton acceptor; for dehydratase activity" evidence="4">
    <location>
        <position position="1490"/>
    </location>
</feature>
<evidence type="ECO:0000256" key="2">
    <source>
        <dbReference type="ARBA" id="ARBA00022553"/>
    </source>
</evidence>
<dbReference type="SMART" id="SM01294">
    <property type="entry name" value="PKS_PP_betabranch"/>
    <property type="match status" value="1"/>
</dbReference>
<feature type="domain" description="PKS/mFAS DH" evidence="8">
    <location>
        <begin position="1458"/>
        <end position="1735"/>
    </location>
</feature>
<dbReference type="SMART" id="SM00826">
    <property type="entry name" value="PKS_DH"/>
    <property type="match status" value="1"/>
</dbReference>
<evidence type="ECO:0000256" key="3">
    <source>
        <dbReference type="ARBA" id="ARBA00022679"/>
    </source>
</evidence>
<proteinExistence type="predicted"/>
<dbReference type="Proteomes" id="UP001207654">
    <property type="component" value="Unassembled WGS sequence"/>
</dbReference>
<dbReference type="Gene3D" id="3.10.129.110">
    <property type="entry name" value="Polyketide synthase dehydratase"/>
    <property type="match status" value="1"/>
</dbReference>
<accession>A0ABT3ZY35</accession>
<comment type="caution">
    <text evidence="9">The sequence shown here is derived from an EMBL/GenBank/DDBJ whole genome shotgun (WGS) entry which is preliminary data.</text>
</comment>
<dbReference type="SUPFAM" id="SSF53901">
    <property type="entry name" value="Thiolase-like"/>
    <property type="match status" value="1"/>
</dbReference>
<dbReference type="PROSITE" id="PS50075">
    <property type="entry name" value="CARRIER"/>
    <property type="match status" value="2"/>
</dbReference>
<dbReference type="SMART" id="SM00827">
    <property type="entry name" value="PKS_AT"/>
    <property type="match status" value="2"/>
</dbReference>
<evidence type="ECO:0000313" key="9">
    <source>
        <dbReference type="EMBL" id="MCY1074320.1"/>
    </source>
</evidence>
<dbReference type="InterPro" id="IPR016035">
    <property type="entry name" value="Acyl_Trfase/lysoPLipase"/>
</dbReference>
<evidence type="ECO:0000313" key="10">
    <source>
        <dbReference type="Proteomes" id="UP001207654"/>
    </source>
</evidence>
<dbReference type="PRINTS" id="PR00111">
    <property type="entry name" value="ABHYDROLASE"/>
</dbReference>
<dbReference type="InterPro" id="IPR049552">
    <property type="entry name" value="PKS_DH_N"/>
</dbReference>
<dbReference type="InterPro" id="IPR029058">
    <property type="entry name" value="AB_hydrolase_fold"/>
</dbReference>
<dbReference type="InterPro" id="IPR009081">
    <property type="entry name" value="PP-bd_ACP"/>
</dbReference>
<dbReference type="SUPFAM" id="SSF52151">
    <property type="entry name" value="FabD/lysophospholipase-like"/>
    <property type="match status" value="2"/>
</dbReference>
<dbReference type="SUPFAM" id="SSF47336">
    <property type="entry name" value="ACP-like"/>
    <property type="match status" value="2"/>
</dbReference>
<evidence type="ECO:0000259" key="7">
    <source>
        <dbReference type="PROSITE" id="PS52004"/>
    </source>
</evidence>
<dbReference type="InterPro" id="IPR050091">
    <property type="entry name" value="PKS_NRPS_Biosynth_Enz"/>
</dbReference>
<dbReference type="Gene3D" id="3.40.47.10">
    <property type="match status" value="1"/>
</dbReference>
<dbReference type="Pfam" id="PF16197">
    <property type="entry name" value="KAsynt_C_assoc"/>
    <property type="match status" value="1"/>
</dbReference>
<dbReference type="InterPro" id="IPR036736">
    <property type="entry name" value="ACP-like_sf"/>
</dbReference>
<keyword evidence="10" id="KW-1185">Reference proteome</keyword>
<dbReference type="InterPro" id="IPR049900">
    <property type="entry name" value="PKS_mFAS_DH"/>
</dbReference>
<dbReference type="Pfam" id="PF00561">
    <property type="entry name" value="Abhydrolase_1"/>
    <property type="match status" value="1"/>
</dbReference>
<dbReference type="PANTHER" id="PTHR43775">
    <property type="entry name" value="FATTY ACID SYNTHASE"/>
    <property type="match status" value="1"/>
</dbReference>
<dbReference type="InterPro" id="IPR016039">
    <property type="entry name" value="Thiolase-like"/>
</dbReference>
<dbReference type="InterPro" id="IPR042104">
    <property type="entry name" value="PKS_dehydratase_sf"/>
</dbReference>
<dbReference type="SUPFAM" id="SSF53474">
    <property type="entry name" value="alpha/beta-Hydrolases"/>
    <property type="match status" value="1"/>
</dbReference>
<dbReference type="InterPro" id="IPR018201">
    <property type="entry name" value="Ketoacyl_synth_AS"/>
</dbReference>
<keyword evidence="1" id="KW-0596">Phosphopantetheine</keyword>
<evidence type="ECO:0000256" key="4">
    <source>
        <dbReference type="PROSITE-ProRule" id="PRU01363"/>
    </source>
</evidence>
<dbReference type="Gene3D" id="1.10.1200.10">
    <property type="entry name" value="ACP-like"/>
    <property type="match status" value="2"/>
</dbReference>
<dbReference type="InterPro" id="IPR049551">
    <property type="entry name" value="PKS_DH_C"/>
</dbReference>
<dbReference type="Pfam" id="PF14765">
    <property type="entry name" value="PS-DH"/>
    <property type="match status" value="1"/>
</dbReference>
<dbReference type="GO" id="GO:0016787">
    <property type="term" value="F:hydrolase activity"/>
    <property type="evidence" value="ECO:0007669"/>
    <property type="project" value="UniProtKB-KW"/>
</dbReference>
<keyword evidence="9" id="KW-0378">Hydrolase</keyword>
<dbReference type="InterPro" id="IPR014031">
    <property type="entry name" value="Ketoacyl_synth_C"/>
</dbReference>
<dbReference type="Gene3D" id="3.40.50.1820">
    <property type="entry name" value="alpha/beta hydrolase"/>
    <property type="match status" value="1"/>
</dbReference>
<evidence type="ECO:0000256" key="1">
    <source>
        <dbReference type="ARBA" id="ARBA00022450"/>
    </source>
</evidence>
<gene>
    <name evidence="9" type="ORF">OV287_07465</name>
</gene>
<dbReference type="PROSITE" id="PS52004">
    <property type="entry name" value="KS3_2"/>
    <property type="match status" value="1"/>
</dbReference>
<dbReference type="InterPro" id="IPR020806">
    <property type="entry name" value="PKS_PP-bd"/>
</dbReference>